<dbReference type="InterPro" id="IPR029063">
    <property type="entry name" value="SAM-dependent_MTases_sf"/>
</dbReference>
<keyword evidence="1" id="KW-0808">Transferase</keyword>
<dbReference type="Pfam" id="PF04672">
    <property type="entry name" value="Methyltransf_19"/>
    <property type="match status" value="1"/>
</dbReference>
<evidence type="ECO:0000313" key="2">
    <source>
        <dbReference type="Proteomes" id="UP001601948"/>
    </source>
</evidence>
<keyword evidence="1" id="KW-0489">Methyltransferase</keyword>
<sequence length="262" mass="28656">MSDIDRAPGLNPKVPSSARIYDYLLGGKDNYDIDREVAQRMLAIAPDTRTLARYIRRYLVKAVELAADSGVRQFIDLGAGIPTSPSVHEVAGKIDSSIRVAYVDNDPVVHAHCDALLAHAPGVTALQADIRRPATIIDRLQLEAGIDFDQPVAVLIIGVLHYVMDDENPAGIVAAFREVMAPGSYLAITHGSNETHPDFIGQSQEDTNATPSQVVYRSREQTARFFDGFELIEPGVAPVQEWLDDRLPATRLVIYGAIGRKD</sequence>
<proteinExistence type="predicted"/>
<dbReference type="SUPFAM" id="SSF53335">
    <property type="entry name" value="S-adenosyl-L-methionine-dependent methyltransferases"/>
    <property type="match status" value="1"/>
</dbReference>
<gene>
    <name evidence="1" type="ORF">ACFYV7_20245</name>
</gene>
<dbReference type="GO" id="GO:0008168">
    <property type="term" value="F:methyltransferase activity"/>
    <property type="evidence" value="ECO:0007669"/>
    <property type="project" value="UniProtKB-KW"/>
</dbReference>
<comment type="caution">
    <text evidence="1">The sequence shown here is derived from an EMBL/GenBank/DDBJ whole genome shotgun (WGS) entry which is preliminary data.</text>
</comment>
<dbReference type="Proteomes" id="UP001601948">
    <property type="component" value="Unassembled WGS sequence"/>
</dbReference>
<accession>A0ABW6QVS0</accession>
<reference evidence="1 2" key="1">
    <citation type="submission" date="2024-10" db="EMBL/GenBank/DDBJ databases">
        <title>The Natural Products Discovery Center: Release of the First 8490 Sequenced Strains for Exploring Actinobacteria Biosynthetic Diversity.</title>
        <authorList>
            <person name="Kalkreuter E."/>
            <person name="Kautsar S.A."/>
            <person name="Yang D."/>
            <person name="Bader C.D."/>
            <person name="Teijaro C.N."/>
            <person name="Fluegel L."/>
            <person name="Davis C.M."/>
            <person name="Simpson J.R."/>
            <person name="Lauterbach L."/>
            <person name="Steele A.D."/>
            <person name="Gui C."/>
            <person name="Meng S."/>
            <person name="Li G."/>
            <person name="Viehrig K."/>
            <person name="Ye F."/>
            <person name="Su P."/>
            <person name="Kiefer A.F."/>
            <person name="Nichols A."/>
            <person name="Cepeda A.J."/>
            <person name="Yan W."/>
            <person name="Fan B."/>
            <person name="Jiang Y."/>
            <person name="Adhikari A."/>
            <person name="Zheng C.-J."/>
            <person name="Schuster L."/>
            <person name="Cowan T.M."/>
            <person name="Smanski M.J."/>
            <person name="Chevrette M.G."/>
            <person name="De Carvalho L.P.S."/>
            <person name="Shen B."/>
        </authorList>
    </citation>
    <scope>NUCLEOTIDE SEQUENCE [LARGE SCALE GENOMIC DNA]</scope>
    <source>
        <strain evidence="1 2">NPDC003040</strain>
    </source>
</reference>
<organism evidence="1 2">
    <name type="scientific">Nocardia suismassiliense</name>
    <dbReference type="NCBI Taxonomy" id="2077092"/>
    <lineage>
        <taxon>Bacteria</taxon>
        <taxon>Bacillati</taxon>
        <taxon>Actinomycetota</taxon>
        <taxon>Actinomycetes</taxon>
        <taxon>Mycobacteriales</taxon>
        <taxon>Nocardiaceae</taxon>
        <taxon>Nocardia</taxon>
    </lineage>
</organism>
<protein>
    <submittedName>
        <fullName evidence="1">SAM-dependent methyltransferase</fullName>
        <ecNumber evidence="1">2.1.1.-</ecNumber>
    </submittedName>
</protein>
<keyword evidence="2" id="KW-1185">Reference proteome</keyword>
<name>A0ABW6QVS0_9NOCA</name>
<evidence type="ECO:0000313" key="1">
    <source>
        <dbReference type="EMBL" id="MFF3225133.1"/>
    </source>
</evidence>
<dbReference type="GO" id="GO:0032259">
    <property type="term" value="P:methylation"/>
    <property type="evidence" value="ECO:0007669"/>
    <property type="project" value="UniProtKB-KW"/>
</dbReference>
<dbReference type="EMBL" id="JBIAPI010000005">
    <property type="protein sequence ID" value="MFF3225133.1"/>
    <property type="molecule type" value="Genomic_DNA"/>
</dbReference>
<dbReference type="InterPro" id="IPR006764">
    <property type="entry name" value="SAM_dep_MeTrfase_SAV2177_type"/>
</dbReference>
<dbReference type="PIRSF" id="PIRSF017393">
    <property type="entry name" value="MTase_SAV2177"/>
    <property type="match status" value="1"/>
</dbReference>
<dbReference type="Gene3D" id="3.40.50.150">
    <property type="entry name" value="Vaccinia Virus protein VP39"/>
    <property type="match status" value="1"/>
</dbReference>
<dbReference type="RefSeq" id="WP_387719429.1">
    <property type="nucleotide sequence ID" value="NZ_JBIAPI010000005.1"/>
</dbReference>
<dbReference type="EC" id="2.1.1.-" evidence="1"/>